<sequence>MLILLPPSETKRPGGDGSPFRADALAFPGLIPQRESVVDALVALSADEEAAARVLKLSARQRGEVAVNAALRTSPTLPAVDRYTGVLFDALDAATLGESARGWLARHVAIHSAPFGVVAALDPLPAYRLGAGIRLPGLPSMRTVWADAVGAAIAAAGPSFVLDMRSEAYVALGPVPADMPQAYVRVVSEGPDGAVRALNHFNKHAKGDLVRHLAQARPRISGAAQLMRWAQDEGIVLRPSAAGELELELVVPSVTR</sequence>
<dbReference type="RefSeq" id="WP_036312524.1">
    <property type="nucleotide sequence ID" value="NZ_JFYO01000007.1"/>
</dbReference>
<dbReference type="PANTHER" id="PTHR30283:SF4">
    <property type="entry name" value="PEROXIDE STRESS RESISTANCE PROTEIN YAAA"/>
    <property type="match status" value="1"/>
</dbReference>
<evidence type="ECO:0008006" key="3">
    <source>
        <dbReference type="Google" id="ProtNLM"/>
    </source>
</evidence>
<dbReference type="AlphaFoldDB" id="A0A031FM44"/>
<evidence type="ECO:0000313" key="1">
    <source>
        <dbReference type="EMBL" id="EZP25934.1"/>
    </source>
</evidence>
<keyword evidence="2" id="KW-1185">Reference proteome</keyword>
<gene>
    <name evidence="1" type="ORF">BW34_02265</name>
</gene>
<name>A0A031FM44_9MICO</name>
<accession>A0A031FM44</accession>
<organism evidence="1 2">
    <name type="scientific">Microbacterium oleivorans</name>
    <dbReference type="NCBI Taxonomy" id="273677"/>
    <lineage>
        <taxon>Bacteria</taxon>
        <taxon>Bacillati</taxon>
        <taxon>Actinomycetota</taxon>
        <taxon>Actinomycetes</taxon>
        <taxon>Micrococcales</taxon>
        <taxon>Microbacteriaceae</taxon>
        <taxon>Microbacterium</taxon>
    </lineage>
</organism>
<dbReference type="GO" id="GO:0005829">
    <property type="term" value="C:cytosol"/>
    <property type="evidence" value="ECO:0007669"/>
    <property type="project" value="TreeGrafter"/>
</dbReference>
<dbReference type="Pfam" id="PF03883">
    <property type="entry name" value="H2O2_YaaD"/>
    <property type="match status" value="1"/>
</dbReference>
<dbReference type="eggNOG" id="COG3022">
    <property type="taxonomic scope" value="Bacteria"/>
</dbReference>
<dbReference type="PATRIC" id="fig|273677.3.peg.2245"/>
<dbReference type="GO" id="GO:0033194">
    <property type="term" value="P:response to hydroperoxide"/>
    <property type="evidence" value="ECO:0007669"/>
    <property type="project" value="TreeGrafter"/>
</dbReference>
<dbReference type="OrthoDB" id="3210767at2"/>
<evidence type="ECO:0000313" key="2">
    <source>
        <dbReference type="Proteomes" id="UP000024001"/>
    </source>
</evidence>
<dbReference type="EMBL" id="JFYO01000007">
    <property type="protein sequence ID" value="EZP25934.1"/>
    <property type="molecule type" value="Genomic_DNA"/>
</dbReference>
<comment type="caution">
    <text evidence="1">The sequence shown here is derived from an EMBL/GenBank/DDBJ whole genome shotgun (WGS) entry which is preliminary data.</text>
</comment>
<reference evidence="1 2" key="1">
    <citation type="submission" date="2014-03" db="EMBL/GenBank/DDBJ databases">
        <title>Draft Genome Sequences of 13 Willow Endophytes.</title>
        <authorList>
            <person name="Gan H.Y."/>
            <person name="Gan H.M."/>
            <person name="Savka M.A."/>
            <person name="Hudson A.O."/>
        </authorList>
    </citation>
    <scope>NUCLEOTIDE SEQUENCE [LARGE SCALE GENOMIC DNA]</scope>
    <source>
        <strain evidence="1 2">RIT293</strain>
    </source>
</reference>
<dbReference type="Proteomes" id="UP000024001">
    <property type="component" value="Unassembled WGS sequence"/>
</dbReference>
<dbReference type="PANTHER" id="PTHR30283">
    <property type="entry name" value="PEROXIDE STRESS RESPONSE PROTEIN YAAA"/>
    <property type="match status" value="1"/>
</dbReference>
<proteinExistence type="predicted"/>
<dbReference type="InterPro" id="IPR005583">
    <property type="entry name" value="YaaA"/>
</dbReference>
<protein>
    <recommendedName>
        <fullName evidence="3">Peroxide stress protein YaaA</fullName>
    </recommendedName>
</protein>